<dbReference type="Proteomes" id="UP000238042">
    <property type="component" value="Unassembled WGS sequence"/>
</dbReference>
<dbReference type="OrthoDB" id="9814448at2"/>
<feature type="repeat" description="TPR" evidence="1">
    <location>
        <begin position="540"/>
        <end position="573"/>
    </location>
</feature>
<dbReference type="PANTHER" id="PTHR12558">
    <property type="entry name" value="CELL DIVISION CYCLE 16,23,27"/>
    <property type="match status" value="1"/>
</dbReference>
<dbReference type="SUPFAM" id="SSF48452">
    <property type="entry name" value="TPR-like"/>
    <property type="match status" value="4"/>
</dbReference>
<dbReference type="Pfam" id="PF13181">
    <property type="entry name" value="TPR_8"/>
    <property type="match status" value="2"/>
</dbReference>
<dbReference type="InterPro" id="IPR019734">
    <property type="entry name" value="TPR_rpt"/>
</dbReference>
<dbReference type="SMART" id="SM00028">
    <property type="entry name" value="TPR"/>
    <property type="match status" value="9"/>
</dbReference>
<reference evidence="2 3" key="1">
    <citation type="submission" date="2018-02" db="EMBL/GenBank/DDBJ databases">
        <title>Genome sequences of Apibacter spp., gut symbionts of Asian honey bees.</title>
        <authorList>
            <person name="Kwong W.K."/>
            <person name="Steele M.I."/>
            <person name="Moran N.A."/>
        </authorList>
    </citation>
    <scope>NUCLEOTIDE SEQUENCE [LARGE SCALE GENOMIC DNA]</scope>
    <source>
        <strain evidence="3">wkB301</strain>
    </source>
</reference>
<keyword evidence="1" id="KW-0802">TPR repeat</keyword>
<protein>
    <recommendedName>
        <fullName evidence="4">Outer membrane lipoprotein BamD-like domain-containing protein</fullName>
    </recommendedName>
</protein>
<evidence type="ECO:0000256" key="1">
    <source>
        <dbReference type="PROSITE-ProRule" id="PRU00339"/>
    </source>
</evidence>
<dbReference type="Pfam" id="PF13174">
    <property type="entry name" value="TPR_6"/>
    <property type="match status" value="1"/>
</dbReference>
<comment type="caution">
    <text evidence="2">The sequence shown here is derived from an EMBL/GenBank/DDBJ whole genome shotgun (WGS) entry which is preliminary data.</text>
</comment>
<dbReference type="PANTHER" id="PTHR12558:SF13">
    <property type="entry name" value="CELL DIVISION CYCLE PROTEIN 27 HOMOLOG"/>
    <property type="match status" value="1"/>
</dbReference>
<feature type="repeat" description="TPR" evidence="1">
    <location>
        <begin position="317"/>
        <end position="350"/>
    </location>
</feature>
<dbReference type="Gene3D" id="1.25.40.10">
    <property type="entry name" value="Tetratricopeptide repeat domain"/>
    <property type="match status" value="8"/>
</dbReference>
<evidence type="ECO:0008006" key="4">
    <source>
        <dbReference type="Google" id="ProtNLM"/>
    </source>
</evidence>
<dbReference type="AlphaFoldDB" id="A0A2S8A756"/>
<dbReference type="PROSITE" id="PS50005">
    <property type="entry name" value="TPR"/>
    <property type="match status" value="3"/>
</dbReference>
<feature type="repeat" description="TPR" evidence="1">
    <location>
        <begin position="612"/>
        <end position="645"/>
    </location>
</feature>
<organism evidence="2 3">
    <name type="scientific">Apibacter adventoris</name>
    <dbReference type="NCBI Taxonomy" id="1679466"/>
    <lineage>
        <taxon>Bacteria</taxon>
        <taxon>Pseudomonadati</taxon>
        <taxon>Bacteroidota</taxon>
        <taxon>Flavobacteriia</taxon>
        <taxon>Flavobacteriales</taxon>
        <taxon>Weeksellaceae</taxon>
        <taxon>Apibacter</taxon>
    </lineage>
</organism>
<evidence type="ECO:0000313" key="3">
    <source>
        <dbReference type="Proteomes" id="UP000238042"/>
    </source>
</evidence>
<sequence length="992" mass="114652">MYKNIKWTIIPVLGVNLLVNAQLSEIYYDKNYQINTAKDLYNQEAYRGTQYIVNDLINFNHLESYQQEIASFYDALIGLILQDEGAENNYNAFVVKYPQSAMVESSHLQLGNYYLSRQYYDVAEEELSQVNIEKLPSGKRADQYIKLGYAQFMMQDFENAEKSLQKGRTTGKYKKQITYLLGHIAYAKGECAEAKEKFSSLAEDPEFTEKVRPYLVQIYFNDGEYDLAISNGKSLLKQNKHPEIALEISKIIGESEFRKQNYTEAEPYLKTYIQKAQDPTLADYYQMGYVLYQENKYEGAVNYFNKIIVGDISPISQNAYYQLGNSYLKIGKKKEALTAFKAASEMDFDKTIQENAYLNYAKLSYDVGNPYTSASRVLNEYLKTYPHSEYKQEIRELLIKSYINSGNFAEASQLLDQIPDKSPQLLIKEQEVSYAYGVQLYNQGEIEAASHQFEKAKKLKNNSQYYLRSLYWNADCQYLLGNYQVAIENLNSLQKSGGNIPESQQIPYQKGYAYLKLKKFTEAGQSFEEYLKNPKSRYKSDAELRLADAYLGSNNLDRAVDFYNKVASLQDQDGEYSQYQKALVYGLKNDQKNKIIELEKFVKKYPQSENIVNAYFELGLAYAETENYTKSDLNFQKVIDTSKNNDMVARSYLSKADNSYSQKEYQRAINEYGYIADQYPQTDYALQAVNGAKSAFIEGGRVKEYEIWAKKKGYSINSSDAEELAFLAAEKDYLEKKYTSAAQEFKLFLSNYAHTNRQTTTKYYLGDSYFQLKQYDQAIEVLKPVASSPNEYQEDALYRLSKIYLKQEKENDARLALEALYKITSNEGYKSFVELELMYIYSEEKEYSKANDMAIKVLANSKNPENVKEQASLIKARGLYFSGKLKEARNMFANLEKSTHNSVKAEALYYNALFKSKDKKYDASNTVIYTLTSQYSDQQYWGAKALLIMSDNYYNLKDNYQASYILEQIIANYKEYPDLVSEAQNSLSKIKK</sequence>
<dbReference type="EMBL" id="PSZM01000046">
    <property type="protein sequence ID" value="PQL90394.1"/>
    <property type="molecule type" value="Genomic_DNA"/>
</dbReference>
<accession>A0A2S8A756</accession>
<gene>
    <name evidence="2" type="ORF">C4S77_10890</name>
</gene>
<evidence type="ECO:0000313" key="2">
    <source>
        <dbReference type="EMBL" id="PQL90394.1"/>
    </source>
</evidence>
<dbReference type="InterPro" id="IPR011990">
    <property type="entry name" value="TPR-like_helical_dom_sf"/>
</dbReference>
<dbReference type="Pfam" id="PF13432">
    <property type="entry name" value="TPR_16"/>
    <property type="match status" value="1"/>
</dbReference>
<dbReference type="RefSeq" id="WP_105247571.1">
    <property type="nucleotide sequence ID" value="NZ_PSZM01000046.1"/>
</dbReference>
<name>A0A2S8A756_9FLAO</name>
<proteinExistence type="predicted"/>
<keyword evidence="3" id="KW-1185">Reference proteome</keyword>